<comment type="caution">
    <text evidence="1">The sequence shown here is derived from an EMBL/GenBank/DDBJ whole genome shotgun (WGS) entry which is preliminary data.</text>
</comment>
<dbReference type="AlphaFoldDB" id="A0A9D4EG98"/>
<accession>A0A9D4EG98</accession>
<evidence type="ECO:0000313" key="2">
    <source>
        <dbReference type="Proteomes" id="UP000828390"/>
    </source>
</evidence>
<name>A0A9D4EG98_DREPO</name>
<reference evidence="1" key="2">
    <citation type="submission" date="2020-11" db="EMBL/GenBank/DDBJ databases">
        <authorList>
            <person name="McCartney M.A."/>
            <person name="Auch B."/>
            <person name="Kono T."/>
            <person name="Mallez S."/>
            <person name="Becker A."/>
            <person name="Gohl D.M."/>
            <person name="Silverstein K.A.T."/>
            <person name="Koren S."/>
            <person name="Bechman K.B."/>
            <person name="Herman A."/>
            <person name="Abrahante J.E."/>
            <person name="Garbe J."/>
        </authorList>
    </citation>
    <scope>NUCLEOTIDE SEQUENCE</scope>
    <source>
        <strain evidence="1">Duluth1</strain>
        <tissue evidence="1">Whole animal</tissue>
    </source>
</reference>
<dbReference type="EMBL" id="JAIWYP010000009">
    <property type="protein sequence ID" value="KAH3778619.1"/>
    <property type="molecule type" value="Genomic_DNA"/>
</dbReference>
<reference evidence="1" key="1">
    <citation type="journal article" date="2019" name="bioRxiv">
        <title>The Genome of the Zebra Mussel, Dreissena polymorpha: A Resource for Invasive Species Research.</title>
        <authorList>
            <person name="McCartney M.A."/>
            <person name="Auch B."/>
            <person name="Kono T."/>
            <person name="Mallez S."/>
            <person name="Zhang Y."/>
            <person name="Obille A."/>
            <person name="Becker A."/>
            <person name="Abrahante J.E."/>
            <person name="Garbe J."/>
            <person name="Badalamenti J.P."/>
            <person name="Herman A."/>
            <person name="Mangelson H."/>
            <person name="Liachko I."/>
            <person name="Sullivan S."/>
            <person name="Sone E.D."/>
            <person name="Koren S."/>
            <person name="Silverstein K.A.T."/>
            <person name="Beckman K.B."/>
            <person name="Gohl D.M."/>
        </authorList>
    </citation>
    <scope>NUCLEOTIDE SEQUENCE</scope>
    <source>
        <strain evidence="1">Duluth1</strain>
        <tissue evidence="1">Whole animal</tissue>
    </source>
</reference>
<proteinExistence type="predicted"/>
<protein>
    <submittedName>
        <fullName evidence="1">Uncharacterized protein</fullName>
    </submittedName>
</protein>
<dbReference type="Proteomes" id="UP000828390">
    <property type="component" value="Unassembled WGS sequence"/>
</dbReference>
<organism evidence="1 2">
    <name type="scientific">Dreissena polymorpha</name>
    <name type="common">Zebra mussel</name>
    <name type="synonym">Mytilus polymorpha</name>
    <dbReference type="NCBI Taxonomy" id="45954"/>
    <lineage>
        <taxon>Eukaryota</taxon>
        <taxon>Metazoa</taxon>
        <taxon>Spiralia</taxon>
        <taxon>Lophotrochozoa</taxon>
        <taxon>Mollusca</taxon>
        <taxon>Bivalvia</taxon>
        <taxon>Autobranchia</taxon>
        <taxon>Heteroconchia</taxon>
        <taxon>Euheterodonta</taxon>
        <taxon>Imparidentia</taxon>
        <taxon>Neoheterodontei</taxon>
        <taxon>Myida</taxon>
        <taxon>Dreissenoidea</taxon>
        <taxon>Dreissenidae</taxon>
        <taxon>Dreissena</taxon>
    </lineage>
</organism>
<evidence type="ECO:0000313" key="1">
    <source>
        <dbReference type="EMBL" id="KAH3778619.1"/>
    </source>
</evidence>
<keyword evidence="2" id="KW-1185">Reference proteome</keyword>
<sequence length="69" mass="7821">MLHGVICETDDPGGARPDVCEIPRTKKRLLTAPVEEELPSCWVGQQNSQQYTINHCKQWGKYSLGIHKE</sequence>
<gene>
    <name evidence="1" type="ORF">DPMN_180088</name>
</gene>